<dbReference type="Proteomes" id="UP000324222">
    <property type="component" value="Unassembled WGS sequence"/>
</dbReference>
<reference evidence="2 3" key="1">
    <citation type="submission" date="2019-05" db="EMBL/GenBank/DDBJ databases">
        <title>Another draft genome of Portunus trituberculatus and its Hox gene families provides insights of decapod evolution.</title>
        <authorList>
            <person name="Jeong J.-H."/>
            <person name="Song I."/>
            <person name="Kim S."/>
            <person name="Choi T."/>
            <person name="Kim D."/>
            <person name="Ryu S."/>
            <person name="Kim W."/>
        </authorList>
    </citation>
    <scope>NUCLEOTIDE SEQUENCE [LARGE SCALE GENOMIC DNA]</scope>
    <source>
        <tissue evidence="2">Muscle</tissue>
    </source>
</reference>
<comment type="caution">
    <text evidence="2">The sequence shown here is derived from an EMBL/GenBank/DDBJ whole genome shotgun (WGS) entry which is preliminary data.</text>
</comment>
<accession>A0A5B7HCT1</accession>
<protein>
    <submittedName>
        <fullName evidence="2">Uncharacterized protein</fullName>
    </submittedName>
</protein>
<dbReference type="EMBL" id="VSRR010028536">
    <property type="protein sequence ID" value="MPC68882.1"/>
    <property type="molecule type" value="Genomic_DNA"/>
</dbReference>
<sequence>MHGSVPRLTLPDLSVCSTPTPSPSPCFITTTTTRAALPCVFISDSVLHQTKVPATSVPV</sequence>
<dbReference type="AlphaFoldDB" id="A0A5B7HCT1"/>
<evidence type="ECO:0000313" key="2">
    <source>
        <dbReference type="EMBL" id="MPC68882.1"/>
    </source>
</evidence>
<organism evidence="2 3">
    <name type="scientific">Portunus trituberculatus</name>
    <name type="common">Swimming crab</name>
    <name type="synonym">Neptunus trituberculatus</name>
    <dbReference type="NCBI Taxonomy" id="210409"/>
    <lineage>
        <taxon>Eukaryota</taxon>
        <taxon>Metazoa</taxon>
        <taxon>Ecdysozoa</taxon>
        <taxon>Arthropoda</taxon>
        <taxon>Crustacea</taxon>
        <taxon>Multicrustacea</taxon>
        <taxon>Malacostraca</taxon>
        <taxon>Eumalacostraca</taxon>
        <taxon>Eucarida</taxon>
        <taxon>Decapoda</taxon>
        <taxon>Pleocyemata</taxon>
        <taxon>Brachyura</taxon>
        <taxon>Eubrachyura</taxon>
        <taxon>Portunoidea</taxon>
        <taxon>Portunidae</taxon>
        <taxon>Portuninae</taxon>
        <taxon>Portunus</taxon>
    </lineage>
</organism>
<gene>
    <name evidence="2" type="ORF">E2C01_063092</name>
</gene>
<evidence type="ECO:0000256" key="1">
    <source>
        <dbReference type="SAM" id="MobiDB-lite"/>
    </source>
</evidence>
<feature type="region of interest" description="Disordered" evidence="1">
    <location>
        <begin position="1"/>
        <end position="21"/>
    </location>
</feature>
<evidence type="ECO:0000313" key="3">
    <source>
        <dbReference type="Proteomes" id="UP000324222"/>
    </source>
</evidence>
<keyword evidence="3" id="KW-1185">Reference proteome</keyword>
<proteinExistence type="predicted"/>
<name>A0A5B7HCT1_PORTR</name>